<dbReference type="PATRIC" id="fig|203274.3.peg.421"/>
<comment type="caution">
    <text evidence="1">The sequence shown here is derived from an EMBL/GenBank/DDBJ whole genome shotgun (WGS) entry which is preliminary data.</text>
</comment>
<proteinExistence type="predicted"/>
<organism evidence="1 2">
    <name type="scientific">Candidatus Phytoplasma oryzae</name>
    <dbReference type="NCBI Taxonomy" id="203274"/>
    <lineage>
        <taxon>Bacteria</taxon>
        <taxon>Bacillati</taxon>
        <taxon>Mycoplasmatota</taxon>
        <taxon>Mollicutes</taxon>
        <taxon>Acholeplasmatales</taxon>
        <taxon>Acholeplasmataceae</taxon>
        <taxon>Candidatus Phytoplasma</taxon>
        <taxon>16SrXI (Rice yellow dwarf group)</taxon>
    </lineage>
</organism>
<dbReference type="RefSeq" id="WP_066540366.1">
    <property type="nucleotide sequence ID" value="NZ_LTBM01000006.1"/>
</dbReference>
<dbReference type="Proteomes" id="UP000070069">
    <property type="component" value="Unassembled WGS sequence"/>
</dbReference>
<dbReference type="EMBL" id="LTBM01000006">
    <property type="protein sequence ID" value="KXT29237.1"/>
    <property type="molecule type" value="Genomic_DNA"/>
</dbReference>
<evidence type="ECO:0000313" key="1">
    <source>
        <dbReference type="EMBL" id="KXT29237.1"/>
    </source>
</evidence>
<name>A0A139JQI1_9MOLU</name>
<evidence type="ECO:0000313" key="2">
    <source>
        <dbReference type="Proteomes" id="UP000070069"/>
    </source>
</evidence>
<protein>
    <submittedName>
        <fullName evidence="1">Uncharacterized protein</fullName>
    </submittedName>
</protein>
<accession>A0A139JQI1</accession>
<sequence>MINLNSNILAFHENNKKTPHLVSSKFIEEVKDKNNKLKDEIDYEYLNKKVARPSFEYEKGFFKILEKIILDKEDKEITLEWI</sequence>
<dbReference type="AlphaFoldDB" id="A0A139JQI1"/>
<reference evidence="1 2" key="1">
    <citation type="submission" date="2016-02" db="EMBL/GenBank/DDBJ databases">
        <title>A draft genome sequence of Candidatus Phytoplasma oryzae strain Mbita1, the causative agent of Napier Grass stunt disease in Kenya.</title>
        <authorList>
            <person name="Fischer A."/>
            <person name="Santa-Cruz I."/>
            <person name="Wambua L."/>
            <person name="Olds C."/>
            <person name="Midega C."/>
            <person name="Dickinson M."/>
            <person name="Kawicha P."/>
            <person name="Khan Z."/>
            <person name="Masiga D."/>
            <person name="Jores J."/>
            <person name="Bernd S."/>
        </authorList>
    </citation>
    <scope>NUCLEOTIDE SEQUENCE [LARGE SCALE GENOMIC DNA]</scope>
    <source>
        <strain evidence="1">Mbita1</strain>
    </source>
</reference>
<gene>
    <name evidence="1" type="ORF">AXA84_0266</name>
</gene>